<reference evidence="2" key="1">
    <citation type="submission" date="2016-10" db="EMBL/GenBank/DDBJ databases">
        <authorList>
            <person name="Varghese N."/>
            <person name="Submissions S."/>
        </authorList>
    </citation>
    <scope>NUCLEOTIDE SEQUENCE [LARGE SCALE GENOMIC DNA]</scope>
    <source>
        <strain evidence="2">Gh-67</strain>
    </source>
</reference>
<organism evidence="1 2">
    <name type="scientific">Mucilaginibacter gossypii</name>
    <dbReference type="NCBI Taxonomy" id="551996"/>
    <lineage>
        <taxon>Bacteria</taxon>
        <taxon>Pseudomonadati</taxon>
        <taxon>Bacteroidota</taxon>
        <taxon>Sphingobacteriia</taxon>
        <taxon>Sphingobacteriales</taxon>
        <taxon>Sphingobacteriaceae</taxon>
        <taxon>Mucilaginibacter</taxon>
    </lineage>
</organism>
<evidence type="ECO:0000313" key="1">
    <source>
        <dbReference type="EMBL" id="SDH71935.1"/>
    </source>
</evidence>
<accession>A0A1G8EPZ1</accession>
<evidence type="ECO:0000313" key="2">
    <source>
        <dbReference type="Proteomes" id="UP000199705"/>
    </source>
</evidence>
<dbReference type="EMBL" id="FNCG01000012">
    <property type="protein sequence ID" value="SDH71935.1"/>
    <property type="molecule type" value="Genomic_DNA"/>
</dbReference>
<gene>
    <name evidence="1" type="ORF">SAMN05192573_11212</name>
</gene>
<dbReference type="Proteomes" id="UP000199705">
    <property type="component" value="Unassembled WGS sequence"/>
</dbReference>
<keyword evidence="2" id="KW-1185">Reference proteome</keyword>
<name>A0A1G8EPZ1_9SPHI</name>
<proteinExistence type="predicted"/>
<dbReference type="AlphaFoldDB" id="A0A1G8EPZ1"/>
<sequence>MYIQFKTLLLNILLYQLLRCLFKAMGYNGQRINNKRPINRAS</sequence>
<protein>
    <submittedName>
        <fullName evidence="1">Uncharacterized protein</fullName>
    </submittedName>
</protein>